<keyword evidence="3" id="KW-1185">Reference proteome</keyword>
<dbReference type="PANTHER" id="PTHR33933:SF1">
    <property type="entry name" value="PROTEIN ADENYLYLTRANSFERASE MNTA-RELATED"/>
    <property type="match status" value="1"/>
</dbReference>
<protein>
    <submittedName>
        <fullName evidence="2">Nucleotidyltransferase domain-containing protein</fullName>
    </submittedName>
</protein>
<dbReference type="CDD" id="cd05403">
    <property type="entry name" value="NT_KNTase_like"/>
    <property type="match status" value="1"/>
</dbReference>
<dbReference type="PANTHER" id="PTHR33933">
    <property type="entry name" value="NUCLEOTIDYLTRANSFERASE"/>
    <property type="match status" value="1"/>
</dbReference>
<dbReference type="RefSeq" id="WP_204909644.1">
    <property type="nucleotide sequence ID" value="NZ_JACJLV010000048.1"/>
</dbReference>
<feature type="domain" description="Polymerase nucleotidyl transferase" evidence="1">
    <location>
        <begin position="10"/>
        <end position="85"/>
    </location>
</feature>
<dbReference type="AlphaFoldDB" id="A0A938X451"/>
<gene>
    <name evidence="2" type="ORF">H6A13_11195</name>
</gene>
<name>A0A938X451_9CLOT</name>
<proteinExistence type="predicted"/>
<sequence length="111" mass="12817">MTEKKIREVIDKFAEEAKRIYGIKLEGLILYGSCARGDFQNDSDIDILILLNVPLEDISSERNRILDISDKLDLEYDVVLAPVVQNYELYQKYIPVSSFYQNVEREGVKIA</sequence>
<dbReference type="SUPFAM" id="SSF81301">
    <property type="entry name" value="Nucleotidyltransferase"/>
    <property type="match status" value="1"/>
</dbReference>
<dbReference type="InterPro" id="IPR002934">
    <property type="entry name" value="Polymerase_NTP_transf_dom"/>
</dbReference>
<evidence type="ECO:0000259" key="1">
    <source>
        <dbReference type="Pfam" id="PF01909"/>
    </source>
</evidence>
<dbReference type="Gene3D" id="3.30.460.10">
    <property type="entry name" value="Beta Polymerase, domain 2"/>
    <property type="match status" value="1"/>
</dbReference>
<organism evidence="2 3">
    <name type="scientific">Mordavella massiliensis</name>
    <dbReference type="NCBI Taxonomy" id="1871024"/>
    <lineage>
        <taxon>Bacteria</taxon>
        <taxon>Bacillati</taxon>
        <taxon>Bacillota</taxon>
        <taxon>Clostridia</taxon>
        <taxon>Eubacteriales</taxon>
        <taxon>Clostridiaceae</taxon>
        <taxon>Mordavella</taxon>
    </lineage>
</organism>
<dbReference type="GO" id="GO:0016779">
    <property type="term" value="F:nucleotidyltransferase activity"/>
    <property type="evidence" value="ECO:0007669"/>
    <property type="project" value="InterPro"/>
</dbReference>
<evidence type="ECO:0000313" key="3">
    <source>
        <dbReference type="Proteomes" id="UP000713880"/>
    </source>
</evidence>
<reference evidence="2" key="2">
    <citation type="journal article" date="2021" name="Sci. Rep.">
        <title>The distribution of antibiotic resistance genes in chicken gut microbiota commensals.</title>
        <authorList>
            <person name="Juricova H."/>
            <person name="Matiasovicova J."/>
            <person name="Kubasova T."/>
            <person name="Cejkova D."/>
            <person name="Rychlik I."/>
        </authorList>
    </citation>
    <scope>NUCLEOTIDE SEQUENCE</scope>
    <source>
        <strain evidence="2">An420c</strain>
    </source>
</reference>
<dbReference type="EMBL" id="JACJLV010000048">
    <property type="protein sequence ID" value="MBM6827653.1"/>
    <property type="molecule type" value="Genomic_DNA"/>
</dbReference>
<evidence type="ECO:0000313" key="2">
    <source>
        <dbReference type="EMBL" id="MBM6827653.1"/>
    </source>
</evidence>
<accession>A0A938X451</accession>
<dbReference type="Pfam" id="PF01909">
    <property type="entry name" value="NTP_transf_2"/>
    <property type="match status" value="1"/>
</dbReference>
<comment type="caution">
    <text evidence="2">The sequence shown here is derived from an EMBL/GenBank/DDBJ whole genome shotgun (WGS) entry which is preliminary data.</text>
</comment>
<reference evidence="2" key="1">
    <citation type="submission" date="2020-08" db="EMBL/GenBank/DDBJ databases">
        <authorList>
            <person name="Cejkova D."/>
            <person name="Kubasova T."/>
            <person name="Jahodarova E."/>
            <person name="Rychlik I."/>
        </authorList>
    </citation>
    <scope>NUCLEOTIDE SEQUENCE</scope>
    <source>
        <strain evidence="2">An420c</strain>
    </source>
</reference>
<dbReference type="InterPro" id="IPR043519">
    <property type="entry name" value="NT_sf"/>
</dbReference>
<dbReference type="InterPro" id="IPR052548">
    <property type="entry name" value="Type_VII_TA_antitoxin"/>
</dbReference>
<dbReference type="Proteomes" id="UP000713880">
    <property type="component" value="Unassembled WGS sequence"/>
</dbReference>